<protein>
    <recommendedName>
        <fullName evidence="1">DUF7666 domain-containing protein</fullName>
    </recommendedName>
</protein>
<feature type="domain" description="DUF7666" evidence="1">
    <location>
        <begin position="10"/>
        <end position="107"/>
    </location>
</feature>
<dbReference type="RefSeq" id="WP_143276951.1">
    <property type="nucleotide sequence ID" value="NZ_NEVU01000002.1"/>
</dbReference>
<dbReference type="Pfam" id="PF24703">
    <property type="entry name" value="DUF7666"/>
    <property type="match status" value="1"/>
</dbReference>
<comment type="caution">
    <text evidence="2">The sequence shown here is derived from an EMBL/GenBank/DDBJ whole genome shotgun (WGS) entry which is preliminary data.</text>
</comment>
<dbReference type="AlphaFoldDB" id="A0A261VKF4"/>
<dbReference type="OrthoDB" id="8456222at2"/>
<accession>A0A261VKF4</accession>
<keyword evidence="3" id="KW-1185">Reference proteome</keyword>
<reference evidence="3" key="1">
    <citation type="submission" date="2017-05" db="EMBL/GenBank/DDBJ databases">
        <title>Complete and WGS of Bordetella genogroups.</title>
        <authorList>
            <person name="Spilker T."/>
            <person name="Lipuma J."/>
        </authorList>
    </citation>
    <scope>NUCLEOTIDE SEQUENCE [LARGE SCALE GENOMIC DNA]</scope>
    <source>
        <strain evidence="3">AU6712</strain>
    </source>
</reference>
<evidence type="ECO:0000313" key="3">
    <source>
        <dbReference type="Proteomes" id="UP000216429"/>
    </source>
</evidence>
<gene>
    <name evidence="2" type="ORF">CAL22_08855</name>
</gene>
<name>A0A261VKF4_9BORD</name>
<organism evidence="2 3">
    <name type="scientific">Bordetella genomosp. 12</name>
    <dbReference type="NCBI Taxonomy" id="463035"/>
    <lineage>
        <taxon>Bacteria</taxon>
        <taxon>Pseudomonadati</taxon>
        <taxon>Pseudomonadota</taxon>
        <taxon>Betaproteobacteria</taxon>
        <taxon>Burkholderiales</taxon>
        <taxon>Alcaligenaceae</taxon>
        <taxon>Bordetella</taxon>
    </lineage>
</organism>
<proteinExistence type="predicted"/>
<dbReference type="EMBL" id="NEVU01000002">
    <property type="protein sequence ID" value="OZI74559.1"/>
    <property type="molecule type" value="Genomic_DNA"/>
</dbReference>
<dbReference type="InterPro" id="IPR056083">
    <property type="entry name" value="DUF7666"/>
</dbReference>
<sequence>MPDQPQEEVVTSYKAFNADLTCTGGDKPFQYEVGKTYEMKGPIKACDRGFHACEYPLNVFDYYPPAGSRFALVEQGGKISREGSDTKLASSRITIKAEIGLAGLIKAAIEYTFSRARPEGETATGYQGAASATGYQGAASATGDQGAASATGYQGAASATGYQGAASATGYQGAASATGDQGAASATGYQGAAMACGYAGKAMGALGNALFLVYRDDDYVIRKAAAAIVGENGIKPDTWYSLSAEGEFIEA</sequence>
<evidence type="ECO:0000313" key="2">
    <source>
        <dbReference type="EMBL" id="OZI74559.1"/>
    </source>
</evidence>
<evidence type="ECO:0000259" key="1">
    <source>
        <dbReference type="Pfam" id="PF24703"/>
    </source>
</evidence>
<dbReference type="Proteomes" id="UP000216429">
    <property type="component" value="Unassembled WGS sequence"/>
</dbReference>